<accession>A0AAN8ACL7</accession>
<evidence type="ECO:0000313" key="3">
    <source>
        <dbReference type="Proteomes" id="UP001346869"/>
    </source>
</evidence>
<dbReference type="EMBL" id="JAUZQC010000016">
    <property type="protein sequence ID" value="KAK5857771.1"/>
    <property type="molecule type" value="Genomic_DNA"/>
</dbReference>
<reference evidence="2 3" key="1">
    <citation type="journal article" date="2023" name="Genes (Basel)">
        <title>Chromosome-Level Genome Assembly and Circadian Gene Repertoire of the Patagonia Blennie Eleginops maclovinus-The Closest Ancestral Proxy of Antarctic Cryonotothenioids.</title>
        <authorList>
            <person name="Cheng C.C."/>
            <person name="Rivera-Colon A.G."/>
            <person name="Minhas B.F."/>
            <person name="Wilson L."/>
            <person name="Rayamajhi N."/>
            <person name="Vargas-Chacoff L."/>
            <person name="Catchen J.M."/>
        </authorList>
    </citation>
    <scope>NUCLEOTIDE SEQUENCE [LARGE SCALE GENOMIC DNA]</scope>
    <source>
        <strain evidence="2">JMC-PN-2008</strain>
    </source>
</reference>
<evidence type="ECO:0000256" key="1">
    <source>
        <dbReference type="SAM" id="MobiDB-lite"/>
    </source>
</evidence>
<gene>
    <name evidence="2" type="ORF">PBY51_010991</name>
</gene>
<reference evidence="2 3" key="2">
    <citation type="journal article" date="2023" name="Mol. Biol. Evol.">
        <title>Genomics of Secondarily Temperate Adaptation in the Only Non-Antarctic Icefish.</title>
        <authorList>
            <person name="Rivera-Colon A.G."/>
            <person name="Rayamajhi N."/>
            <person name="Minhas B.F."/>
            <person name="Madrigal G."/>
            <person name="Bilyk K.T."/>
            <person name="Yoon V."/>
            <person name="Hune M."/>
            <person name="Gregory S."/>
            <person name="Cheng C.H.C."/>
            <person name="Catchen J.M."/>
        </authorList>
    </citation>
    <scope>NUCLEOTIDE SEQUENCE [LARGE SCALE GENOMIC DNA]</scope>
    <source>
        <strain evidence="2">JMC-PN-2008</strain>
    </source>
</reference>
<sequence length="77" mass="8075">MACPDNHSPGAAEQRRSLLSMQRVLLAALYGEARTPTGSVNRGQVLKSNPPILTSIKESRGEGGLPRALKAPGKGPL</sequence>
<keyword evidence="3" id="KW-1185">Reference proteome</keyword>
<dbReference type="Proteomes" id="UP001346869">
    <property type="component" value="Unassembled WGS sequence"/>
</dbReference>
<organism evidence="2 3">
    <name type="scientific">Eleginops maclovinus</name>
    <name type="common">Patagonian blennie</name>
    <name type="synonym">Eleginus maclovinus</name>
    <dbReference type="NCBI Taxonomy" id="56733"/>
    <lineage>
        <taxon>Eukaryota</taxon>
        <taxon>Metazoa</taxon>
        <taxon>Chordata</taxon>
        <taxon>Craniata</taxon>
        <taxon>Vertebrata</taxon>
        <taxon>Euteleostomi</taxon>
        <taxon>Actinopterygii</taxon>
        <taxon>Neopterygii</taxon>
        <taxon>Teleostei</taxon>
        <taxon>Neoteleostei</taxon>
        <taxon>Acanthomorphata</taxon>
        <taxon>Eupercaria</taxon>
        <taxon>Perciformes</taxon>
        <taxon>Notothenioidei</taxon>
        <taxon>Eleginopidae</taxon>
        <taxon>Eleginops</taxon>
    </lineage>
</organism>
<comment type="caution">
    <text evidence="2">The sequence shown here is derived from an EMBL/GenBank/DDBJ whole genome shotgun (WGS) entry which is preliminary data.</text>
</comment>
<name>A0AAN8ACL7_ELEMC</name>
<dbReference type="AlphaFoldDB" id="A0AAN8ACL7"/>
<feature type="region of interest" description="Disordered" evidence="1">
    <location>
        <begin position="53"/>
        <end position="77"/>
    </location>
</feature>
<proteinExistence type="predicted"/>
<protein>
    <submittedName>
        <fullName evidence="2">Uncharacterized protein</fullName>
    </submittedName>
</protein>
<evidence type="ECO:0000313" key="2">
    <source>
        <dbReference type="EMBL" id="KAK5857771.1"/>
    </source>
</evidence>